<dbReference type="OrthoDB" id="125856at2759"/>
<organism evidence="2 3">
    <name type="scientific">Tropilaelaps mercedesae</name>
    <dbReference type="NCBI Taxonomy" id="418985"/>
    <lineage>
        <taxon>Eukaryota</taxon>
        <taxon>Metazoa</taxon>
        <taxon>Ecdysozoa</taxon>
        <taxon>Arthropoda</taxon>
        <taxon>Chelicerata</taxon>
        <taxon>Arachnida</taxon>
        <taxon>Acari</taxon>
        <taxon>Parasitiformes</taxon>
        <taxon>Mesostigmata</taxon>
        <taxon>Gamasina</taxon>
        <taxon>Dermanyssoidea</taxon>
        <taxon>Laelapidae</taxon>
        <taxon>Tropilaelaps</taxon>
    </lineage>
</organism>
<comment type="caution">
    <text evidence="2">The sequence shown here is derived from an EMBL/GenBank/DDBJ whole genome shotgun (WGS) entry which is preliminary data.</text>
</comment>
<feature type="domain" description="Exocyst complex component Sec10-like alpha-helical bundle" evidence="1">
    <location>
        <begin position="1"/>
        <end position="447"/>
    </location>
</feature>
<evidence type="ECO:0000313" key="2">
    <source>
        <dbReference type="EMBL" id="OQR67971.1"/>
    </source>
</evidence>
<evidence type="ECO:0000259" key="1">
    <source>
        <dbReference type="Pfam" id="PF07393"/>
    </source>
</evidence>
<dbReference type="InterPro" id="IPR048627">
    <property type="entry name" value="Sec10_HB"/>
</dbReference>
<dbReference type="PANTHER" id="PTHR12100:SF0">
    <property type="entry name" value="EXOCYST COMPLEX COMPONENT 5"/>
    <property type="match status" value="1"/>
</dbReference>
<keyword evidence="3" id="KW-1185">Reference proteome</keyword>
<dbReference type="InterPro" id="IPR009976">
    <property type="entry name" value="Sec10-like"/>
</dbReference>
<dbReference type="Proteomes" id="UP000192247">
    <property type="component" value="Unassembled WGS sequence"/>
</dbReference>
<accession>A0A1V9X3K2</accession>
<dbReference type="GO" id="GO:0000145">
    <property type="term" value="C:exocyst"/>
    <property type="evidence" value="ECO:0007669"/>
    <property type="project" value="TreeGrafter"/>
</dbReference>
<gene>
    <name evidence="2" type="ORF">BIW11_13201</name>
</gene>
<name>A0A1V9X3K2_9ACAR</name>
<dbReference type="EMBL" id="MNPL01026469">
    <property type="protein sequence ID" value="OQR67971.1"/>
    <property type="molecule type" value="Genomic_DNA"/>
</dbReference>
<sequence length="457" mass="52596">VFPYPECVMGKFVSHVLRIRVADHVTAQMQLSKDDSTSTTARQLHLARMAQLYTKTNRLCEELRKEIAMDITTKNLLPKVPRELFQPYLRTYQALEYSCMRTRLDELIRAYYQSVGHHRKSTTPSPLRDFRRGIQSKIAPMAATIINVAPSVKDYGGETFICETLAVNMLQELRESFERTSLVLRGADCGRQALALWQLFLNKFVKDHLLYGIHLGIKTIPVSQDLSHEPKQHFLRSVYQTNAIFHLVENIFSEEVLPLLSGTAEEGKALRAKKESASALEESIRIGLKRSIKAYTSWIRALFEKQKYLEFLAHDVSLTARKVVTYSWNCVNAFEECLDGLNKRQVMFEFGRRLHKALLDNIRRFRFSHDAGLGLLRDVNEYRTVIGRLHSPILVDVFDTLYKLCNLLIVPAENLLDILRGEAMSRIDAHTAREFVQLREDCRTHKLLTVLFPEVGL</sequence>
<reference evidence="2 3" key="1">
    <citation type="journal article" date="2017" name="Gigascience">
        <title>Draft genome of the honey bee ectoparasitic mite, Tropilaelaps mercedesae, is shaped by the parasitic life history.</title>
        <authorList>
            <person name="Dong X."/>
            <person name="Armstrong S.D."/>
            <person name="Xia D."/>
            <person name="Makepeace B.L."/>
            <person name="Darby A.C."/>
            <person name="Kadowaki T."/>
        </authorList>
    </citation>
    <scope>NUCLEOTIDE SEQUENCE [LARGE SCALE GENOMIC DNA]</scope>
    <source>
        <strain evidence="2">Wuxi-XJTLU</strain>
    </source>
</reference>
<dbReference type="STRING" id="418985.A0A1V9X3K2"/>
<feature type="non-terminal residue" evidence="2">
    <location>
        <position position="1"/>
    </location>
</feature>
<dbReference type="Pfam" id="PF07393">
    <property type="entry name" value="Sec10_HB"/>
    <property type="match status" value="1"/>
</dbReference>
<dbReference type="GO" id="GO:0006893">
    <property type="term" value="P:Golgi to plasma membrane transport"/>
    <property type="evidence" value="ECO:0007669"/>
    <property type="project" value="TreeGrafter"/>
</dbReference>
<dbReference type="GO" id="GO:0006887">
    <property type="term" value="P:exocytosis"/>
    <property type="evidence" value="ECO:0007669"/>
    <property type="project" value="TreeGrafter"/>
</dbReference>
<protein>
    <submittedName>
        <fullName evidence="2">Exocyst complex component 5-like</fullName>
    </submittedName>
</protein>
<proteinExistence type="predicted"/>
<dbReference type="PANTHER" id="PTHR12100">
    <property type="entry name" value="SEC10"/>
    <property type="match status" value="1"/>
</dbReference>
<dbReference type="AlphaFoldDB" id="A0A1V9X3K2"/>
<dbReference type="InParanoid" id="A0A1V9X3K2"/>
<evidence type="ECO:0000313" key="3">
    <source>
        <dbReference type="Proteomes" id="UP000192247"/>
    </source>
</evidence>